<reference evidence="1 2" key="1">
    <citation type="submission" date="2017-05" db="EMBL/GenBank/DDBJ databases">
        <authorList>
            <person name="Varghese N."/>
            <person name="Submissions S."/>
        </authorList>
    </citation>
    <scope>NUCLEOTIDE SEQUENCE [LARGE SCALE GENOMIC DNA]</scope>
    <source>
        <strain evidence="1 2">DSM 28214</strain>
    </source>
</reference>
<sequence length="387" mass="44146">MNNPNHAGYGYSPNMKTPKVSDFSAYQINWRQQLDPYYQINSFSTSLVGGTVNFVGGLYTLDGARTAKAIPDVASSWGILFGLSKALSINSTGVARRALLDKAGDILSSSGKKPYVISAVVDSETGQVFYGTNRTIKSMDDVNPVLKSHLPKQSLEEWSTFNCAECDAFNNALNSGAKWKNLKDMHTMQLKNGKYMILQDVKIVNKHLRAKNLLVNKNMKISDFENISIRGRYIYGYLCLIRYISEKKFQTLPNKLLNDIEDFVSSGQLDLWHENIEEVLPTIILNNTYDSGYYEIIGYNYYIELLEYYISLNYECLTLIDSLLYIGINNLYGQFKSELTLNYLEDIIIIMKKNQIELPQVNHIFSLTIDQKNGWGNRVKMKDYINF</sequence>
<evidence type="ECO:0000313" key="1">
    <source>
        <dbReference type="EMBL" id="SMP35262.1"/>
    </source>
</evidence>
<protein>
    <submittedName>
        <fullName evidence="1">Uncharacterized protein</fullName>
    </submittedName>
</protein>
<evidence type="ECO:0000313" key="2">
    <source>
        <dbReference type="Proteomes" id="UP001157960"/>
    </source>
</evidence>
<proteinExistence type="predicted"/>
<dbReference type="EMBL" id="FXTZ01000020">
    <property type="protein sequence ID" value="SMP35262.1"/>
    <property type="molecule type" value="Genomic_DNA"/>
</dbReference>
<keyword evidence="2" id="KW-1185">Reference proteome</keyword>
<dbReference type="RefSeq" id="WP_283423774.1">
    <property type="nucleotide sequence ID" value="NZ_FXTZ01000020.1"/>
</dbReference>
<accession>A0ABY1PLE2</accession>
<gene>
    <name evidence="1" type="ORF">SAMN06264346_12021</name>
</gene>
<dbReference type="Proteomes" id="UP001157960">
    <property type="component" value="Unassembled WGS sequence"/>
</dbReference>
<name>A0ABY1PLE2_9FLAO</name>
<organism evidence="1 2">
    <name type="scientific">Chryseobacterium profundimaris</name>
    <dbReference type="NCBI Taxonomy" id="1387275"/>
    <lineage>
        <taxon>Bacteria</taxon>
        <taxon>Pseudomonadati</taxon>
        <taxon>Bacteroidota</taxon>
        <taxon>Flavobacteriia</taxon>
        <taxon>Flavobacteriales</taxon>
        <taxon>Weeksellaceae</taxon>
        <taxon>Chryseobacterium group</taxon>
        <taxon>Chryseobacterium</taxon>
    </lineage>
</organism>
<comment type="caution">
    <text evidence="1">The sequence shown here is derived from an EMBL/GenBank/DDBJ whole genome shotgun (WGS) entry which is preliminary data.</text>
</comment>